<keyword evidence="4" id="KW-1185">Reference proteome</keyword>
<reference evidence="3 4" key="1">
    <citation type="journal article" date="2013" name="PLoS Genet.">
        <title>Comparative genome structure, secondary metabolite, and effector coding capacity across Cochliobolus pathogens.</title>
        <authorList>
            <person name="Condon B.J."/>
            <person name="Leng Y."/>
            <person name="Wu D."/>
            <person name="Bushley K.E."/>
            <person name="Ohm R.A."/>
            <person name="Otillar R."/>
            <person name="Martin J."/>
            <person name="Schackwitz W."/>
            <person name="Grimwood J."/>
            <person name="MohdZainudin N."/>
            <person name="Xue C."/>
            <person name="Wang R."/>
            <person name="Manning V.A."/>
            <person name="Dhillon B."/>
            <person name="Tu Z.J."/>
            <person name="Steffenson B.J."/>
            <person name="Salamov A."/>
            <person name="Sun H."/>
            <person name="Lowry S."/>
            <person name="LaButti K."/>
            <person name="Han J."/>
            <person name="Copeland A."/>
            <person name="Lindquist E."/>
            <person name="Barry K."/>
            <person name="Schmutz J."/>
            <person name="Baker S.E."/>
            <person name="Ciuffetti L.M."/>
            <person name="Grigoriev I.V."/>
            <person name="Zhong S."/>
            <person name="Turgeon B.G."/>
        </authorList>
    </citation>
    <scope>NUCLEOTIDE SEQUENCE [LARGE SCALE GENOMIC DNA]</scope>
    <source>
        <strain evidence="3 4">26-R-13</strain>
    </source>
</reference>
<dbReference type="HOGENOM" id="CLU_634565_0_0_1"/>
<protein>
    <submittedName>
        <fullName evidence="3">Uncharacterized protein</fullName>
    </submittedName>
</protein>
<dbReference type="RefSeq" id="XP_007711296.1">
    <property type="nucleotide sequence ID" value="XM_007713106.1"/>
</dbReference>
<organism evidence="3 4">
    <name type="scientific">Cochliobolus carbonum (strain 26-R-13)</name>
    <name type="common">Maize leaf spot fungus</name>
    <name type="synonym">Bipolaris zeicola</name>
    <dbReference type="NCBI Taxonomy" id="930089"/>
    <lineage>
        <taxon>Eukaryota</taxon>
        <taxon>Fungi</taxon>
        <taxon>Dikarya</taxon>
        <taxon>Ascomycota</taxon>
        <taxon>Pezizomycotina</taxon>
        <taxon>Dothideomycetes</taxon>
        <taxon>Pleosporomycetidae</taxon>
        <taxon>Pleosporales</taxon>
        <taxon>Pleosporineae</taxon>
        <taxon>Pleosporaceae</taxon>
        <taxon>Bipolaris</taxon>
    </lineage>
</organism>
<keyword evidence="1" id="KW-0175">Coiled coil</keyword>
<gene>
    <name evidence="3" type="ORF">COCCADRAFT_25493</name>
</gene>
<sequence length="417" mass="46878">MKQKVRNGKEQISTVLAEQEKGHKQVSILAKREALAGILSRLEEESTSTKQSDRTIITRQQASLQSSEQQLKTLRIESDGYKKAAEDQQRQANTKMFSLEQQAIRAQHELSKANEEAGRMQAKLSEANVDRSSFESQVERVRGVETELRKEIVRLGEQVKETRTQAEAEKAKANEQEREVKALQEHTDKSRTEPDKRIKGLSASLEAAIQDCGDLAWDNALHEKTIANQEREIDTANNHNEQLAEEIRGLKAALEDGQQRNESANTELDAARRDMEIATNQNEQLVDEIRGLKAALEDAKERNNSANTELDAAKTATQRALERADKVEQSLNTVRETHAARVVTLRDEVVALQDKLVIAKKEHLYVKAGDAKQTQAAGEAELFHTKAQGQLDIDQVHQESEQSQVKDTLERKKGELQ</sequence>
<dbReference type="EMBL" id="KI964592">
    <property type="protein sequence ID" value="EUC34412.1"/>
    <property type="molecule type" value="Genomic_DNA"/>
</dbReference>
<dbReference type="AlphaFoldDB" id="W6Y3Y6"/>
<feature type="compositionally biased region" description="Basic and acidic residues" evidence="2">
    <location>
        <begin position="407"/>
        <end position="417"/>
    </location>
</feature>
<name>W6Y3Y6_COCC2</name>
<accession>W6Y3Y6</accession>
<dbReference type="Proteomes" id="UP000053841">
    <property type="component" value="Unassembled WGS sequence"/>
</dbReference>
<dbReference type="KEGG" id="bze:COCCADRAFT_25493"/>
<evidence type="ECO:0000256" key="2">
    <source>
        <dbReference type="SAM" id="MobiDB-lite"/>
    </source>
</evidence>
<evidence type="ECO:0000256" key="1">
    <source>
        <dbReference type="SAM" id="Coils"/>
    </source>
</evidence>
<dbReference type="GeneID" id="19145809"/>
<evidence type="ECO:0000313" key="4">
    <source>
        <dbReference type="Proteomes" id="UP000053841"/>
    </source>
</evidence>
<evidence type="ECO:0000313" key="3">
    <source>
        <dbReference type="EMBL" id="EUC34412.1"/>
    </source>
</evidence>
<feature type="region of interest" description="Disordered" evidence="2">
    <location>
        <begin position="397"/>
        <end position="417"/>
    </location>
</feature>
<dbReference type="SUPFAM" id="SSF57997">
    <property type="entry name" value="Tropomyosin"/>
    <property type="match status" value="1"/>
</dbReference>
<feature type="region of interest" description="Disordered" evidence="2">
    <location>
        <begin position="161"/>
        <end position="197"/>
    </location>
</feature>
<proteinExistence type="predicted"/>
<feature type="coiled-coil region" evidence="1">
    <location>
        <begin position="219"/>
        <end position="316"/>
    </location>
</feature>